<dbReference type="InterPro" id="IPR029016">
    <property type="entry name" value="GAF-like_dom_sf"/>
</dbReference>
<dbReference type="Pfam" id="PF01614">
    <property type="entry name" value="IclR_C"/>
    <property type="match status" value="1"/>
</dbReference>
<dbReference type="InterPro" id="IPR036388">
    <property type="entry name" value="WH-like_DNA-bd_sf"/>
</dbReference>
<dbReference type="PANTHER" id="PTHR30136:SF35">
    <property type="entry name" value="HTH-TYPE TRANSCRIPTIONAL REGULATOR RV1719"/>
    <property type="match status" value="1"/>
</dbReference>
<dbReference type="InterPro" id="IPR005471">
    <property type="entry name" value="Tscrpt_reg_IclR_N"/>
</dbReference>
<dbReference type="PROSITE" id="PS51078">
    <property type="entry name" value="ICLR_ED"/>
    <property type="match status" value="1"/>
</dbReference>
<dbReference type="InterPro" id="IPR014757">
    <property type="entry name" value="Tscrpt_reg_IclR_C"/>
</dbReference>
<dbReference type="InterPro" id="IPR036390">
    <property type="entry name" value="WH_DNA-bd_sf"/>
</dbReference>
<sequence length="246" mass="26097">MPTEALPMGILQRSSKLVQLLAERGPMSTADAAEQVGMPRPSLYRLADALTQARLIEPTPDGRLRVGLQWLRLADATRTGMTEWAGAREVLDELASATGQTVYLSVPRADRAVCIDWSRGRGVSVLALKPGRTLPLYAGAAGRVTLAFRPEPLEEYLEDAPFPPFTEHTLTGADELRADVAATRSRGYSISDEDVTPGIGALGVPLLHDGTLRGALSLGGLAGDLRANRPGFTAALQSAATRLASS</sequence>
<dbReference type="AlphaFoldDB" id="A0A1H1L828"/>
<evidence type="ECO:0000259" key="4">
    <source>
        <dbReference type="PROSITE" id="PS51077"/>
    </source>
</evidence>
<dbReference type="InterPro" id="IPR050707">
    <property type="entry name" value="HTH_MetabolicPath_Reg"/>
</dbReference>
<proteinExistence type="predicted"/>
<organism evidence="6 7">
    <name type="scientific">Friedmanniella luteola</name>
    <dbReference type="NCBI Taxonomy" id="546871"/>
    <lineage>
        <taxon>Bacteria</taxon>
        <taxon>Bacillati</taxon>
        <taxon>Actinomycetota</taxon>
        <taxon>Actinomycetes</taxon>
        <taxon>Propionibacteriales</taxon>
        <taxon>Nocardioidaceae</taxon>
        <taxon>Friedmanniella</taxon>
    </lineage>
</organism>
<gene>
    <name evidence="6" type="ORF">SAMN04488543_0135</name>
</gene>
<dbReference type="OrthoDB" id="9807558at2"/>
<evidence type="ECO:0000256" key="3">
    <source>
        <dbReference type="ARBA" id="ARBA00023163"/>
    </source>
</evidence>
<evidence type="ECO:0000259" key="5">
    <source>
        <dbReference type="PROSITE" id="PS51078"/>
    </source>
</evidence>
<dbReference type="PANTHER" id="PTHR30136">
    <property type="entry name" value="HELIX-TURN-HELIX TRANSCRIPTIONAL REGULATOR, ICLR FAMILY"/>
    <property type="match status" value="1"/>
</dbReference>
<dbReference type="Pfam" id="PF09339">
    <property type="entry name" value="HTH_IclR"/>
    <property type="match status" value="1"/>
</dbReference>
<dbReference type="EMBL" id="LT629749">
    <property type="protein sequence ID" value="SDR70688.1"/>
    <property type="molecule type" value="Genomic_DNA"/>
</dbReference>
<dbReference type="GO" id="GO:0003700">
    <property type="term" value="F:DNA-binding transcription factor activity"/>
    <property type="evidence" value="ECO:0007669"/>
    <property type="project" value="TreeGrafter"/>
</dbReference>
<dbReference type="GO" id="GO:0003677">
    <property type="term" value="F:DNA binding"/>
    <property type="evidence" value="ECO:0007669"/>
    <property type="project" value="UniProtKB-KW"/>
</dbReference>
<evidence type="ECO:0000313" key="6">
    <source>
        <dbReference type="EMBL" id="SDR70688.1"/>
    </source>
</evidence>
<dbReference type="Gene3D" id="3.30.450.40">
    <property type="match status" value="1"/>
</dbReference>
<evidence type="ECO:0000256" key="2">
    <source>
        <dbReference type="ARBA" id="ARBA00023125"/>
    </source>
</evidence>
<name>A0A1H1L828_9ACTN</name>
<evidence type="ECO:0000256" key="1">
    <source>
        <dbReference type="ARBA" id="ARBA00023015"/>
    </source>
</evidence>
<dbReference type="Gene3D" id="1.10.10.10">
    <property type="entry name" value="Winged helix-like DNA-binding domain superfamily/Winged helix DNA-binding domain"/>
    <property type="match status" value="1"/>
</dbReference>
<evidence type="ECO:0000313" key="7">
    <source>
        <dbReference type="Proteomes" id="UP000199092"/>
    </source>
</evidence>
<dbReference type="STRING" id="546871.SAMN04488543_0135"/>
<dbReference type="SMART" id="SM00346">
    <property type="entry name" value="HTH_ICLR"/>
    <property type="match status" value="1"/>
</dbReference>
<dbReference type="RefSeq" id="WP_091408716.1">
    <property type="nucleotide sequence ID" value="NZ_LT629749.1"/>
</dbReference>
<dbReference type="GO" id="GO:0045892">
    <property type="term" value="P:negative regulation of DNA-templated transcription"/>
    <property type="evidence" value="ECO:0007669"/>
    <property type="project" value="TreeGrafter"/>
</dbReference>
<keyword evidence="2 6" id="KW-0238">DNA-binding</keyword>
<accession>A0A1H1L828</accession>
<keyword evidence="1" id="KW-0805">Transcription regulation</keyword>
<keyword evidence="7" id="KW-1185">Reference proteome</keyword>
<dbReference type="SUPFAM" id="SSF55781">
    <property type="entry name" value="GAF domain-like"/>
    <property type="match status" value="1"/>
</dbReference>
<protein>
    <submittedName>
        <fullName evidence="6">DNA-binding transcriptional regulator, IclR family</fullName>
    </submittedName>
</protein>
<feature type="domain" description="HTH iclR-type" evidence="4">
    <location>
        <begin position="8"/>
        <end position="68"/>
    </location>
</feature>
<keyword evidence="3" id="KW-0804">Transcription</keyword>
<dbReference type="Proteomes" id="UP000199092">
    <property type="component" value="Chromosome I"/>
</dbReference>
<dbReference type="SUPFAM" id="SSF46785">
    <property type="entry name" value="Winged helix' DNA-binding domain"/>
    <property type="match status" value="1"/>
</dbReference>
<dbReference type="PROSITE" id="PS51077">
    <property type="entry name" value="HTH_ICLR"/>
    <property type="match status" value="1"/>
</dbReference>
<reference evidence="6 7" key="1">
    <citation type="submission" date="2016-10" db="EMBL/GenBank/DDBJ databases">
        <authorList>
            <person name="de Groot N.N."/>
        </authorList>
    </citation>
    <scope>NUCLEOTIDE SEQUENCE [LARGE SCALE GENOMIC DNA]</scope>
    <source>
        <strain evidence="6 7">DSM 21741</strain>
    </source>
</reference>
<feature type="domain" description="IclR-ED" evidence="5">
    <location>
        <begin position="69"/>
        <end position="246"/>
    </location>
</feature>